<name>A0ABQ5HVH2_9ASTR</name>
<sequence length="95" mass="10859">MIPFLVTPRVSALARCDRLVSEPLVIEKTRVPIGLYPCHIEEKMAIKEVRGESVMKWKTKVTTKEGIIIKFPGKFRGYKLATEEEVEENEGLKEV</sequence>
<protein>
    <submittedName>
        <fullName evidence="1">Uncharacterized protein</fullName>
    </submittedName>
</protein>
<gene>
    <name evidence="1" type="ORF">Tco_1080023</name>
</gene>
<evidence type="ECO:0000313" key="1">
    <source>
        <dbReference type="EMBL" id="GJT91178.1"/>
    </source>
</evidence>
<proteinExistence type="predicted"/>
<evidence type="ECO:0000313" key="2">
    <source>
        <dbReference type="Proteomes" id="UP001151760"/>
    </source>
</evidence>
<dbReference type="Proteomes" id="UP001151760">
    <property type="component" value="Unassembled WGS sequence"/>
</dbReference>
<reference evidence="1" key="1">
    <citation type="journal article" date="2022" name="Int. J. Mol. Sci.">
        <title>Draft Genome of Tanacetum Coccineum: Genomic Comparison of Closely Related Tanacetum-Family Plants.</title>
        <authorList>
            <person name="Yamashiro T."/>
            <person name="Shiraishi A."/>
            <person name="Nakayama K."/>
            <person name="Satake H."/>
        </authorList>
    </citation>
    <scope>NUCLEOTIDE SEQUENCE</scope>
</reference>
<organism evidence="1 2">
    <name type="scientific">Tanacetum coccineum</name>
    <dbReference type="NCBI Taxonomy" id="301880"/>
    <lineage>
        <taxon>Eukaryota</taxon>
        <taxon>Viridiplantae</taxon>
        <taxon>Streptophyta</taxon>
        <taxon>Embryophyta</taxon>
        <taxon>Tracheophyta</taxon>
        <taxon>Spermatophyta</taxon>
        <taxon>Magnoliopsida</taxon>
        <taxon>eudicotyledons</taxon>
        <taxon>Gunneridae</taxon>
        <taxon>Pentapetalae</taxon>
        <taxon>asterids</taxon>
        <taxon>campanulids</taxon>
        <taxon>Asterales</taxon>
        <taxon>Asteraceae</taxon>
        <taxon>Asteroideae</taxon>
        <taxon>Anthemideae</taxon>
        <taxon>Anthemidinae</taxon>
        <taxon>Tanacetum</taxon>
    </lineage>
</organism>
<dbReference type="EMBL" id="BQNB010019994">
    <property type="protein sequence ID" value="GJT91178.1"/>
    <property type="molecule type" value="Genomic_DNA"/>
</dbReference>
<reference evidence="1" key="2">
    <citation type="submission" date="2022-01" db="EMBL/GenBank/DDBJ databases">
        <authorList>
            <person name="Yamashiro T."/>
            <person name="Shiraishi A."/>
            <person name="Satake H."/>
            <person name="Nakayama K."/>
        </authorList>
    </citation>
    <scope>NUCLEOTIDE SEQUENCE</scope>
</reference>
<comment type="caution">
    <text evidence="1">The sequence shown here is derived from an EMBL/GenBank/DDBJ whole genome shotgun (WGS) entry which is preliminary data.</text>
</comment>
<accession>A0ABQ5HVH2</accession>
<keyword evidence="2" id="KW-1185">Reference proteome</keyword>